<name>A0ABN3JQD3_9ACTN</name>
<comment type="caution">
    <text evidence="2">The sequence shown here is derived from an EMBL/GenBank/DDBJ whole genome shotgun (WGS) entry which is preliminary data.</text>
</comment>
<feature type="region of interest" description="Disordered" evidence="1">
    <location>
        <begin position="35"/>
        <end position="62"/>
    </location>
</feature>
<keyword evidence="3" id="KW-1185">Reference proteome</keyword>
<dbReference type="EMBL" id="BAAARW010000021">
    <property type="protein sequence ID" value="GAA2436297.1"/>
    <property type="molecule type" value="Genomic_DNA"/>
</dbReference>
<organism evidence="2 3">
    <name type="scientific">Actinomadura vinacea</name>
    <dbReference type="NCBI Taxonomy" id="115336"/>
    <lineage>
        <taxon>Bacteria</taxon>
        <taxon>Bacillati</taxon>
        <taxon>Actinomycetota</taxon>
        <taxon>Actinomycetes</taxon>
        <taxon>Streptosporangiales</taxon>
        <taxon>Thermomonosporaceae</taxon>
        <taxon>Actinomadura</taxon>
    </lineage>
</organism>
<dbReference type="Proteomes" id="UP001501231">
    <property type="component" value="Unassembled WGS sequence"/>
</dbReference>
<sequence>MVEVGGGEVEVEGGEVLVEVADLLGAGDRYDLGAAGEQPSQGYLSWGGVVPSGDGAERASPP</sequence>
<protein>
    <submittedName>
        <fullName evidence="2">Uncharacterized protein</fullName>
    </submittedName>
</protein>
<evidence type="ECO:0000313" key="3">
    <source>
        <dbReference type="Proteomes" id="UP001501231"/>
    </source>
</evidence>
<gene>
    <name evidence="2" type="ORF">GCM10010191_58840</name>
</gene>
<proteinExistence type="predicted"/>
<evidence type="ECO:0000256" key="1">
    <source>
        <dbReference type="SAM" id="MobiDB-lite"/>
    </source>
</evidence>
<accession>A0ABN3JQD3</accession>
<reference evidence="2 3" key="1">
    <citation type="journal article" date="2019" name="Int. J. Syst. Evol. Microbiol.">
        <title>The Global Catalogue of Microorganisms (GCM) 10K type strain sequencing project: providing services to taxonomists for standard genome sequencing and annotation.</title>
        <authorList>
            <consortium name="The Broad Institute Genomics Platform"/>
            <consortium name="The Broad Institute Genome Sequencing Center for Infectious Disease"/>
            <person name="Wu L."/>
            <person name="Ma J."/>
        </authorList>
    </citation>
    <scope>NUCLEOTIDE SEQUENCE [LARGE SCALE GENOMIC DNA]</scope>
    <source>
        <strain evidence="2 3">JCM 3325</strain>
    </source>
</reference>
<evidence type="ECO:0000313" key="2">
    <source>
        <dbReference type="EMBL" id="GAA2436297.1"/>
    </source>
</evidence>